<reference evidence="6" key="1">
    <citation type="submission" date="2021-11" db="EMBL/GenBank/DDBJ databases">
        <authorList>
            <person name="Schell T."/>
        </authorList>
    </citation>
    <scope>NUCLEOTIDE SEQUENCE</scope>
    <source>
        <strain evidence="6">M5</strain>
    </source>
</reference>
<evidence type="ECO:0000256" key="3">
    <source>
        <dbReference type="PROSITE-ProRule" id="PRU10141"/>
    </source>
</evidence>
<accession>A0A8J2S3G6</accession>
<dbReference type="SMART" id="SM00220">
    <property type="entry name" value="S_TKc"/>
    <property type="match status" value="1"/>
</dbReference>
<dbReference type="PROSITE" id="PS00108">
    <property type="entry name" value="PROTEIN_KINASE_ST"/>
    <property type="match status" value="1"/>
</dbReference>
<evidence type="ECO:0000313" key="7">
    <source>
        <dbReference type="Proteomes" id="UP000789390"/>
    </source>
</evidence>
<dbReference type="GO" id="GO:0004521">
    <property type="term" value="F:RNA endonuclease activity"/>
    <property type="evidence" value="ECO:0007669"/>
    <property type="project" value="InterPro"/>
</dbReference>
<dbReference type="Pfam" id="PF00069">
    <property type="entry name" value="Pkinase"/>
    <property type="match status" value="1"/>
</dbReference>
<evidence type="ECO:0000259" key="5">
    <source>
        <dbReference type="PROSITE" id="PS50011"/>
    </source>
</evidence>
<dbReference type="InterPro" id="IPR045133">
    <property type="entry name" value="IRE1/2-like"/>
</dbReference>
<evidence type="ECO:0000256" key="2">
    <source>
        <dbReference type="ARBA" id="ARBA00022840"/>
    </source>
</evidence>
<dbReference type="GO" id="GO:0005524">
    <property type="term" value="F:ATP binding"/>
    <property type="evidence" value="ECO:0007669"/>
    <property type="project" value="UniProtKB-UniRule"/>
</dbReference>
<keyword evidence="4" id="KW-0808">Transferase</keyword>
<dbReference type="Proteomes" id="UP000789390">
    <property type="component" value="Unassembled WGS sequence"/>
</dbReference>
<comment type="similarity">
    <text evidence="4">Belongs to the protein kinase superfamily.</text>
</comment>
<feature type="domain" description="Protein kinase" evidence="5">
    <location>
        <begin position="28"/>
        <end position="297"/>
    </location>
</feature>
<evidence type="ECO:0000313" key="6">
    <source>
        <dbReference type="EMBL" id="CAH0108748.1"/>
    </source>
</evidence>
<dbReference type="EMBL" id="CAKKLH010000287">
    <property type="protein sequence ID" value="CAH0108748.1"/>
    <property type="molecule type" value="Genomic_DNA"/>
</dbReference>
<organism evidence="6 7">
    <name type="scientific">Daphnia galeata</name>
    <dbReference type="NCBI Taxonomy" id="27404"/>
    <lineage>
        <taxon>Eukaryota</taxon>
        <taxon>Metazoa</taxon>
        <taxon>Ecdysozoa</taxon>
        <taxon>Arthropoda</taxon>
        <taxon>Crustacea</taxon>
        <taxon>Branchiopoda</taxon>
        <taxon>Diplostraca</taxon>
        <taxon>Cladocera</taxon>
        <taxon>Anomopoda</taxon>
        <taxon>Daphniidae</taxon>
        <taxon>Daphnia</taxon>
    </lineage>
</organism>
<dbReference type="GO" id="GO:0070059">
    <property type="term" value="P:intrinsic apoptotic signaling pathway in response to endoplasmic reticulum stress"/>
    <property type="evidence" value="ECO:0007669"/>
    <property type="project" value="TreeGrafter"/>
</dbReference>
<dbReference type="InterPro" id="IPR000719">
    <property type="entry name" value="Prot_kinase_dom"/>
</dbReference>
<dbReference type="PIRSF" id="PIRSF000654">
    <property type="entry name" value="Integrin-linked_kinase"/>
    <property type="match status" value="1"/>
</dbReference>
<dbReference type="PANTHER" id="PTHR13954">
    <property type="entry name" value="IRE1-RELATED"/>
    <property type="match status" value="1"/>
</dbReference>
<sequence>MESTVCQDVQIPAATETHPLEETVKIDIKKDRILGKGKFGIVFEYTFKGTKVAVKRIQILDCDEADSRERKREGKAMTNLIHDNVLRLIEEQEDENFKYLIFELCVGTVDDYVQGNYKGPMPTEVDGLIQMASGLAYIHSQRFVHRDIKPENVLISQTFVLKISDFGFCKTVTTSGTFSNSSGLKGTQNYMAPEYLEMKNKSEEEIRAIRARLSLDIFSLGCVFFTYIKKDRSHLFKDPKTKNNFSITNNIVKGKKFIKGEIPDDHYAYKLIDEMTHSDPQKRLGLDEVIKALKSVQ</sequence>
<dbReference type="InterPro" id="IPR011009">
    <property type="entry name" value="Kinase-like_dom_sf"/>
</dbReference>
<evidence type="ECO:0000256" key="4">
    <source>
        <dbReference type="RuleBase" id="RU000304"/>
    </source>
</evidence>
<keyword evidence="2 3" id="KW-0067">ATP-binding</keyword>
<dbReference type="PROSITE" id="PS50011">
    <property type="entry name" value="PROTEIN_KINASE_DOM"/>
    <property type="match status" value="1"/>
</dbReference>
<dbReference type="PANTHER" id="PTHR13954:SF6">
    <property type="entry name" value="NON-SPECIFIC SERINE_THREONINE PROTEIN KINASE"/>
    <property type="match status" value="1"/>
</dbReference>
<dbReference type="SUPFAM" id="SSF56112">
    <property type="entry name" value="Protein kinase-like (PK-like)"/>
    <property type="match status" value="1"/>
</dbReference>
<keyword evidence="1 3" id="KW-0547">Nucleotide-binding</keyword>
<dbReference type="GO" id="GO:0004674">
    <property type="term" value="F:protein serine/threonine kinase activity"/>
    <property type="evidence" value="ECO:0007669"/>
    <property type="project" value="UniProtKB-KW"/>
</dbReference>
<dbReference type="Gene3D" id="1.10.510.10">
    <property type="entry name" value="Transferase(Phosphotransferase) domain 1"/>
    <property type="match status" value="1"/>
</dbReference>
<comment type="caution">
    <text evidence="6">The sequence shown here is derived from an EMBL/GenBank/DDBJ whole genome shotgun (WGS) entry which is preliminary data.</text>
</comment>
<dbReference type="Gene3D" id="3.30.200.20">
    <property type="entry name" value="Phosphorylase Kinase, domain 1"/>
    <property type="match status" value="1"/>
</dbReference>
<evidence type="ECO:0000256" key="1">
    <source>
        <dbReference type="ARBA" id="ARBA00022741"/>
    </source>
</evidence>
<feature type="binding site" evidence="3">
    <location>
        <position position="55"/>
    </location>
    <ligand>
        <name>ATP</name>
        <dbReference type="ChEBI" id="CHEBI:30616"/>
    </ligand>
</feature>
<dbReference type="InterPro" id="IPR008271">
    <property type="entry name" value="Ser/Thr_kinase_AS"/>
</dbReference>
<keyword evidence="4" id="KW-0723">Serine/threonine-protein kinase</keyword>
<name>A0A8J2S3G6_9CRUS</name>
<dbReference type="OrthoDB" id="6348592at2759"/>
<dbReference type="GO" id="GO:0036498">
    <property type="term" value="P:IRE1-mediated unfolded protein response"/>
    <property type="evidence" value="ECO:0007669"/>
    <property type="project" value="TreeGrafter"/>
</dbReference>
<protein>
    <recommendedName>
        <fullName evidence="5">Protein kinase domain-containing protein</fullName>
    </recommendedName>
</protein>
<dbReference type="GO" id="GO:0051082">
    <property type="term" value="F:unfolded protein binding"/>
    <property type="evidence" value="ECO:0007669"/>
    <property type="project" value="TreeGrafter"/>
</dbReference>
<dbReference type="AlphaFoldDB" id="A0A8J2S3G6"/>
<dbReference type="PROSITE" id="PS00107">
    <property type="entry name" value="PROTEIN_KINASE_ATP"/>
    <property type="match status" value="1"/>
</dbReference>
<gene>
    <name evidence="6" type="ORF">DGAL_LOCUS12149</name>
</gene>
<proteinExistence type="inferred from homology"/>
<dbReference type="InterPro" id="IPR017441">
    <property type="entry name" value="Protein_kinase_ATP_BS"/>
</dbReference>
<dbReference type="GO" id="GO:1990604">
    <property type="term" value="C:IRE1-TRAF2-ASK1 complex"/>
    <property type="evidence" value="ECO:0007669"/>
    <property type="project" value="TreeGrafter"/>
</dbReference>
<keyword evidence="7" id="KW-1185">Reference proteome</keyword>
<keyword evidence="4" id="KW-0418">Kinase</keyword>